<name>L8XZ85_9GAMM</name>
<organism evidence="2 3">
    <name type="scientific">Wohlfahrtiimonas chitiniclastica SH04</name>
    <dbReference type="NCBI Taxonomy" id="1261130"/>
    <lineage>
        <taxon>Bacteria</taxon>
        <taxon>Pseudomonadati</taxon>
        <taxon>Pseudomonadota</taxon>
        <taxon>Gammaproteobacteria</taxon>
        <taxon>Cardiobacteriales</taxon>
        <taxon>Ignatzschineriaceae</taxon>
        <taxon>Wohlfahrtiimonas</taxon>
    </lineage>
</organism>
<feature type="transmembrane region" description="Helical" evidence="1">
    <location>
        <begin position="133"/>
        <end position="157"/>
    </location>
</feature>
<accession>L8XZ85</accession>
<dbReference type="Proteomes" id="UP000011617">
    <property type="component" value="Unassembled WGS sequence"/>
</dbReference>
<dbReference type="HOGENOM" id="CLU_108379_0_0_6"/>
<feature type="transmembrane region" description="Helical" evidence="1">
    <location>
        <begin position="163"/>
        <end position="188"/>
    </location>
</feature>
<evidence type="ECO:0000256" key="1">
    <source>
        <dbReference type="SAM" id="Phobius"/>
    </source>
</evidence>
<dbReference type="EMBL" id="AOBV01000007">
    <property type="protein sequence ID" value="ELV08040.1"/>
    <property type="molecule type" value="Genomic_DNA"/>
</dbReference>
<keyword evidence="1" id="KW-0472">Membrane</keyword>
<feature type="transmembrane region" description="Helical" evidence="1">
    <location>
        <begin position="68"/>
        <end position="86"/>
    </location>
</feature>
<proteinExistence type="predicted"/>
<dbReference type="PATRIC" id="fig|1261130.3.peg.1191"/>
<gene>
    <name evidence="2" type="ORF">F387_00769</name>
</gene>
<evidence type="ECO:0000313" key="3">
    <source>
        <dbReference type="Proteomes" id="UP000011617"/>
    </source>
</evidence>
<evidence type="ECO:0008006" key="4">
    <source>
        <dbReference type="Google" id="ProtNLM"/>
    </source>
</evidence>
<reference evidence="2 3" key="1">
    <citation type="journal article" date="2013" name="Genome Announc.">
        <title>Complete Genome Sequence of Wohlfahrtiimonas chitiniclastica Strain SH04, Isolated from Chrysomya megacephala Collected from Pudong International Airport in China.</title>
        <authorList>
            <person name="Cao X.M."/>
            <person name="Chen T."/>
            <person name="Xu L.Z."/>
            <person name="Yao L.S."/>
            <person name="Qi J."/>
            <person name="Zhang X.L."/>
            <person name="Yan Q.L."/>
            <person name="Deng Y.H."/>
            <person name="Guo T.Y."/>
            <person name="Wang J."/>
            <person name="Hu K.X."/>
            <person name="Xu B.L."/>
        </authorList>
    </citation>
    <scope>NUCLEOTIDE SEQUENCE [LARGE SCALE GENOMIC DNA]</scope>
    <source>
        <strain evidence="2 3">SH04</strain>
    </source>
</reference>
<keyword evidence="1" id="KW-0812">Transmembrane</keyword>
<keyword evidence="1" id="KW-1133">Transmembrane helix</keyword>
<comment type="caution">
    <text evidence="2">The sequence shown here is derived from an EMBL/GenBank/DDBJ whole genome shotgun (WGS) entry which is preliminary data.</text>
</comment>
<feature type="transmembrane region" description="Helical" evidence="1">
    <location>
        <begin position="12"/>
        <end position="30"/>
    </location>
</feature>
<dbReference type="AlphaFoldDB" id="L8XZ85"/>
<feature type="transmembrane region" description="Helical" evidence="1">
    <location>
        <begin position="36"/>
        <end position="56"/>
    </location>
</feature>
<feature type="transmembrane region" description="Helical" evidence="1">
    <location>
        <begin position="92"/>
        <end position="112"/>
    </location>
</feature>
<evidence type="ECO:0000313" key="2">
    <source>
        <dbReference type="EMBL" id="ELV08040.1"/>
    </source>
</evidence>
<sequence>MKTSSKTKGHWLKALLTPLSIALIGLYPLIIFFGMAIIPLPVMVSVMALIFAVRYFTLSEQHSELKSVMRLILMIALILCLCALLFRSLQVMLYYPVVVNGVMLSVFARSLYVPPPIIERLARLRTPDLPKAGIAYTRTVTKVWVGFFILNGSLAYLTTQMDFAIWTLYNGLISYGLMGALFIGEWCVRQRCMAKT</sequence>
<keyword evidence="3" id="KW-1185">Reference proteome</keyword>
<protein>
    <recommendedName>
        <fullName evidence="4">DNA gyrase subunit B</fullName>
    </recommendedName>
</protein>